<sequence length="491" mass="54606">MSELEGHEYTYRIALPEGSVAPFQHPHGSPGMGNLVSHQTSAEPVYSRMEEDEYTTYRILHPVARDPIPQVAHFSSAAYSEYLLAQPSHYQHVQYGGWPSHEAFQYSMSSGDVCRTVSSLGSDGADVYSLDSYSTHQGFRHGNQPHALLLSPHDQHKMVEKIPAQTSNICQVPVQVVCDVNVGGPVMVLNHCSPDQIPHSMMSDLNAESVSMPAQSFFSEHHSPHEPGSDIGHIEMIVSAEAPQTHSTSAEVTVSLSPEHYVSQFNQTLYPTQAFEHEEVVQTKGCESVKWEKSKRPCNCTKSQCLKLYCECFANGEFCSSCKCTNCFNNTEHVFERSQAVKACLDRNPGAFRPKIGSRKQGNVKGCHTKGCNCKRSGCLKNYCECYEAKIMCTSTCKCVGCRNYDEGCDMKKSSEQDRHDIYFPTRCPVSVITRDVVEATCGCLLAQAEEAQKDGHIAAHAERMILEEFGQCLTQIVRSIFKSSRVQFNL</sequence>
<gene>
    <name evidence="2" type="primary">tesmin</name>
    <name evidence="2" type="synonym">mtl5</name>
    <name evidence="2" type="synonym">sb:eu861</name>
    <name evidence="2" type="synonym">si:dkeyp-88b11.3</name>
    <name evidence="2" type="synonym">SPX2</name>
</gene>
<organism evidence="1 2">
    <name type="scientific">Danio rerio</name>
    <name type="common">Zebrafish</name>
    <name type="synonym">Brachydanio rerio</name>
    <dbReference type="NCBI Taxonomy" id="7955"/>
    <lineage>
        <taxon>Eukaryota</taxon>
        <taxon>Metazoa</taxon>
        <taxon>Chordata</taxon>
        <taxon>Craniata</taxon>
        <taxon>Vertebrata</taxon>
        <taxon>Euteleostomi</taxon>
        <taxon>Actinopterygii</taxon>
        <taxon>Neopterygii</taxon>
        <taxon>Teleostei</taxon>
        <taxon>Ostariophysi</taxon>
        <taxon>Cypriniformes</taxon>
        <taxon>Danionidae</taxon>
        <taxon>Danioninae</taxon>
        <taxon>Danio</taxon>
    </lineage>
</organism>
<protein>
    <submittedName>
        <fullName evidence="2">Spexin prohormone 2 isoform X1</fullName>
    </submittedName>
</protein>
<reference evidence="2" key="1">
    <citation type="submission" date="2025-08" db="UniProtKB">
        <authorList>
            <consortium name="RefSeq"/>
        </authorList>
    </citation>
    <scope>IDENTIFICATION</scope>
    <source>
        <strain evidence="2">Tuebingen</strain>
        <tissue evidence="2">Fibroblasts and whole tissue</tissue>
    </source>
</reference>
<dbReference type="RefSeq" id="XP_073797755.1">
    <property type="nucleotide sequence ID" value="XM_073941654.1"/>
</dbReference>
<dbReference type="Proteomes" id="UP000000437">
    <property type="component" value="Chromosome 25"/>
</dbReference>
<proteinExistence type="predicted"/>
<name>A0AC58IU38_DANRE</name>
<evidence type="ECO:0000313" key="1">
    <source>
        <dbReference type="Proteomes" id="UP000000437"/>
    </source>
</evidence>
<accession>A0AC58IU38</accession>
<evidence type="ECO:0000313" key="2">
    <source>
        <dbReference type="RefSeq" id="XP_073797755.1"/>
    </source>
</evidence>
<keyword evidence="1" id="KW-1185">Reference proteome</keyword>